<dbReference type="EMBL" id="BART01006316">
    <property type="protein sequence ID" value="GAG61325.1"/>
    <property type="molecule type" value="Genomic_DNA"/>
</dbReference>
<evidence type="ECO:0000313" key="1">
    <source>
        <dbReference type="EMBL" id="GAG61325.1"/>
    </source>
</evidence>
<sequence length="108" mass="11639">MYNQPVETYVGTVSTLVDDGAQLVYWIFVQPTSPGTAATVKIYDGISTQGKEVCRIAVGYGRMNSFFPPIRCSVGLYIEVNVGAATASYTVGFLSEKTALKQEFPIGS</sequence>
<proteinExistence type="predicted"/>
<accession>X0YY39</accession>
<comment type="caution">
    <text evidence="1">The sequence shown here is derived from an EMBL/GenBank/DDBJ whole genome shotgun (WGS) entry which is preliminary data.</text>
</comment>
<organism evidence="1">
    <name type="scientific">marine sediment metagenome</name>
    <dbReference type="NCBI Taxonomy" id="412755"/>
    <lineage>
        <taxon>unclassified sequences</taxon>
        <taxon>metagenomes</taxon>
        <taxon>ecological metagenomes</taxon>
    </lineage>
</organism>
<name>X0YY39_9ZZZZ</name>
<gene>
    <name evidence="1" type="ORF">S01H4_14402</name>
</gene>
<reference evidence="1" key="1">
    <citation type="journal article" date="2014" name="Front. Microbiol.">
        <title>High frequency of phylogenetically diverse reductive dehalogenase-homologous genes in deep subseafloor sedimentary metagenomes.</title>
        <authorList>
            <person name="Kawai M."/>
            <person name="Futagami T."/>
            <person name="Toyoda A."/>
            <person name="Takaki Y."/>
            <person name="Nishi S."/>
            <person name="Hori S."/>
            <person name="Arai W."/>
            <person name="Tsubouchi T."/>
            <person name="Morono Y."/>
            <person name="Uchiyama I."/>
            <person name="Ito T."/>
            <person name="Fujiyama A."/>
            <person name="Inagaki F."/>
            <person name="Takami H."/>
        </authorList>
    </citation>
    <scope>NUCLEOTIDE SEQUENCE</scope>
    <source>
        <strain evidence="1">Expedition CK06-06</strain>
    </source>
</reference>
<dbReference type="AlphaFoldDB" id="X0YY39"/>
<protein>
    <submittedName>
        <fullName evidence="1">Uncharacterized protein</fullName>
    </submittedName>
</protein>